<name>A0AAX2H8F1_9PSED</name>
<comment type="caution">
    <text evidence="2">The sequence shown here is derived from an EMBL/GenBank/DDBJ whole genome shotgun (WGS) entry which is preliminary data.</text>
</comment>
<dbReference type="PANTHER" id="PTHR37809:SF1">
    <property type="entry name" value="RIBOSOMAL PROTEIN S12 METHYLTHIOTRANSFERASE ACCESSORY FACTOR YCAO"/>
    <property type="match status" value="1"/>
</dbReference>
<dbReference type="RefSeq" id="WP_097191952.1">
    <property type="nucleotide sequence ID" value="NZ_OBKZ01000017.1"/>
</dbReference>
<protein>
    <recommendedName>
        <fullName evidence="1">YcaO domain-containing protein</fullName>
    </recommendedName>
</protein>
<dbReference type="AlphaFoldDB" id="A0AAX2H8F1"/>
<dbReference type="PROSITE" id="PS51664">
    <property type="entry name" value="YCAO"/>
    <property type="match status" value="1"/>
</dbReference>
<accession>A0AAX2H8F1</accession>
<evidence type="ECO:0000313" key="3">
    <source>
        <dbReference type="Proteomes" id="UP000219564"/>
    </source>
</evidence>
<dbReference type="PANTHER" id="PTHR37809">
    <property type="entry name" value="RIBOSOMAL PROTEIN S12 METHYLTHIOTRANSFERASE ACCESSORY FACTOR YCAO"/>
    <property type="match status" value="1"/>
</dbReference>
<dbReference type="EMBL" id="OBKZ01000017">
    <property type="protein sequence ID" value="SOB52617.1"/>
    <property type="molecule type" value="Genomic_DNA"/>
</dbReference>
<dbReference type="Gene3D" id="3.30.1330.230">
    <property type="match status" value="1"/>
</dbReference>
<sequence length="410" mass="45800">MTHSIIAHERELSLAEAYARVLQELACLGLVGSAHTLGERVVHTRVTLTDTHTTPKGAGSGKGYADSALVGAYFEALEHYLSEHHEMHAGIEMRPANRYARDGFFHDDSLLDCVIQHTEAHIASRQYHSPLDTSTFYYPVAFSLPAYSARPLAGDTFDYAGIRRYFSNSGIAIGATYNEAALHAINECLERDALSLFLLRHFYYQQDRPLRRVQRPQPPHPLATLWQDVESELDADVVLLDISSEFCVNTYLAFSLGDNRPIGLFGCGTSLSAPHAAERALTELVQLRLSATRADTARHLERQWRHLAPFPRLQRCLHLDIDGLMSKSRQQCVTLPADCEHRTLDEQIRVIAHNVRSHNRELGISILYQTDSGTTLANVVIPGLERFYIVSTGNVVIPQARGQALNECYG</sequence>
<organism evidence="2 3">
    <name type="scientific">Pseudomonas lundensis</name>
    <dbReference type="NCBI Taxonomy" id="86185"/>
    <lineage>
        <taxon>Bacteria</taxon>
        <taxon>Pseudomonadati</taxon>
        <taxon>Pseudomonadota</taxon>
        <taxon>Gammaproteobacteria</taxon>
        <taxon>Pseudomonadales</taxon>
        <taxon>Pseudomonadaceae</taxon>
        <taxon>Pseudomonas</taxon>
    </lineage>
</organism>
<dbReference type="Pfam" id="PF02624">
    <property type="entry name" value="YcaO"/>
    <property type="match status" value="1"/>
</dbReference>
<reference evidence="2 3" key="1">
    <citation type="submission" date="2017-08" db="EMBL/GenBank/DDBJ databases">
        <authorList>
            <person name="Chaillou S."/>
        </authorList>
    </citation>
    <scope>NUCLEOTIDE SEQUENCE [LARGE SCALE GENOMIC DNA]</scope>
    <source>
        <strain evidence="2 3">MFPA15A1205</strain>
    </source>
</reference>
<dbReference type="Proteomes" id="UP000219564">
    <property type="component" value="Unassembled WGS sequence"/>
</dbReference>
<proteinExistence type="predicted"/>
<evidence type="ECO:0000259" key="1">
    <source>
        <dbReference type="PROSITE" id="PS51664"/>
    </source>
</evidence>
<evidence type="ECO:0000313" key="2">
    <source>
        <dbReference type="EMBL" id="SOB52617.1"/>
    </source>
</evidence>
<dbReference type="InterPro" id="IPR003776">
    <property type="entry name" value="YcaO-like_dom"/>
</dbReference>
<feature type="domain" description="YcaO" evidence="1">
    <location>
        <begin position="59"/>
        <end position="410"/>
    </location>
</feature>
<gene>
    <name evidence="2" type="ORF">PLUA15_240030</name>
</gene>